<evidence type="ECO:0000259" key="12">
    <source>
        <dbReference type="PROSITE" id="PS50240"/>
    </source>
</evidence>
<dbReference type="PANTHER" id="PTHR24276:SF91">
    <property type="entry name" value="AT26814P-RELATED"/>
    <property type="match status" value="1"/>
</dbReference>
<dbReference type="GO" id="GO:0090729">
    <property type="term" value="F:toxin activity"/>
    <property type="evidence" value="ECO:0007669"/>
    <property type="project" value="UniProtKB-KW"/>
</dbReference>
<keyword evidence="3" id="KW-0800">Toxin</keyword>
<dbReference type="PROSITE" id="PS50240">
    <property type="entry name" value="TRYPSIN_DOM"/>
    <property type="match status" value="1"/>
</dbReference>
<dbReference type="PANTHER" id="PTHR24276">
    <property type="entry name" value="POLYSERASE-RELATED"/>
    <property type="match status" value="1"/>
</dbReference>
<evidence type="ECO:0000256" key="3">
    <source>
        <dbReference type="ARBA" id="ARBA00022656"/>
    </source>
</evidence>
<dbReference type="InterPro" id="IPR050430">
    <property type="entry name" value="Peptidase_S1"/>
</dbReference>
<dbReference type="InterPro" id="IPR009003">
    <property type="entry name" value="Peptidase_S1_PA"/>
</dbReference>
<sequence length="279" mass="29497">MKLLLVAVCLVLAASAEYAPVEDYHREFGIPAAARIKAMEEAQDFDGSRIAGGTEPALGEQPHFAGLLIILANGYMSVCGSSILTNTKLVTAAHCWSSPSMQVHQFTVVFASLRLYSGGLRVNTRTVEQHANFNRRTSENDIAIITVPHVAFTAHISNINIATGSELFVGSWAVVAGFGRNGGTLNNEVLRKVSVQVVTNDVCAGTFSGSVFESSICVATSGGKSPCLGDDGGPLAIGSGESRTLVGVLSYTHHAGCTLGHPAVFTRVSSFAEWIRERL</sequence>
<reference evidence="13" key="1">
    <citation type="submission" date="2022-03" db="EMBL/GenBank/DDBJ databases">
        <authorList>
            <person name="Lindestad O."/>
        </authorList>
    </citation>
    <scope>NUCLEOTIDE SEQUENCE</scope>
</reference>
<dbReference type="GO" id="GO:0005576">
    <property type="term" value="C:extracellular region"/>
    <property type="evidence" value="ECO:0007669"/>
    <property type="project" value="UniProtKB-SubCell"/>
</dbReference>
<evidence type="ECO:0000313" key="13">
    <source>
        <dbReference type="EMBL" id="CAH2247870.1"/>
    </source>
</evidence>
<keyword evidence="5" id="KW-0378">Hydrolase</keyword>
<evidence type="ECO:0000256" key="10">
    <source>
        <dbReference type="ARBA" id="ARBA00084094"/>
    </source>
</evidence>
<evidence type="ECO:0000313" key="14">
    <source>
        <dbReference type="Proteomes" id="UP000838756"/>
    </source>
</evidence>
<proteinExistence type="inferred from homology"/>
<comment type="similarity">
    <text evidence="2">Belongs to the peptidase S1 family.</text>
</comment>
<evidence type="ECO:0000256" key="8">
    <source>
        <dbReference type="ARBA" id="ARBA00023240"/>
    </source>
</evidence>
<dbReference type="Proteomes" id="UP000838756">
    <property type="component" value="Unassembled WGS sequence"/>
</dbReference>
<evidence type="ECO:0000256" key="7">
    <source>
        <dbReference type="ARBA" id="ARBA00023157"/>
    </source>
</evidence>
<keyword evidence="14" id="KW-1185">Reference proteome</keyword>
<evidence type="ECO:0000256" key="4">
    <source>
        <dbReference type="ARBA" id="ARBA00022670"/>
    </source>
</evidence>
<comment type="function">
    <text evidence="9">Fibrinolytic activity; shows preferential cleavage of Arg-Gly bonds in all three fibrinogen chains. Contact with the caterpillars causes severe bleeding, due the anticoagulant effect of the protein.</text>
</comment>
<dbReference type="FunFam" id="2.40.10.10:FF:000068">
    <property type="entry name" value="transmembrane protease serine 2"/>
    <property type="match status" value="1"/>
</dbReference>
<feature type="chain" id="PRO_5035742389" evidence="11">
    <location>
        <begin position="17"/>
        <end position="279"/>
    </location>
</feature>
<organism evidence="13 14">
    <name type="scientific">Pararge aegeria aegeria</name>
    <dbReference type="NCBI Taxonomy" id="348720"/>
    <lineage>
        <taxon>Eukaryota</taxon>
        <taxon>Metazoa</taxon>
        <taxon>Ecdysozoa</taxon>
        <taxon>Arthropoda</taxon>
        <taxon>Hexapoda</taxon>
        <taxon>Insecta</taxon>
        <taxon>Pterygota</taxon>
        <taxon>Neoptera</taxon>
        <taxon>Endopterygota</taxon>
        <taxon>Lepidoptera</taxon>
        <taxon>Glossata</taxon>
        <taxon>Ditrysia</taxon>
        <taxon>Papilionoidea</taxon>
        <taxon>Nymphalidae</taxon>
        <taxon>Satyrinae</taxon>
        <taxon>Satyrini</taxon>
        <taxon>Parargina</taxon>
        <taxon>Pararge</taxon>
    </lineage>
</organism>
<dbReference type="PROSITE" id="PS00134">
    <property type="entry name" value="TRYPSIN_HIS"/>
    <property type="match status" value="1"/>
</dbReference>
<dbReference type="EMBL" id="CAKXAJ010025965">
    <property type="protein sequence ID" value="CAH2247870.1"/>
    <property type="molecule type" value="Genomic_DNA"/>
</dbReference>
<dbReference type="InterPro" id="IPR043504">
    <property type="entry name" value="Peptidase_S1_PA_chymotrypsin"/>
</dbReference>
<gene>
    <name evidence="13" type="primary">jg12238</name>
    <name evidence="13" type="ORF">PAEG_LOCUS21650</name>
</gene>
<dbReference type="PRINTS" id="PR00722">
    <property type="entry name" value="CHYMOTRYPSIN"/>
</dbReference>
<dbReference type="CDD" id="cd00190">
    <property type="entry name" value="Tryp_SPc"/>
    <property type="match status" value="1"/>
</dbReference>
<dbReference type="InterPro" id="IPR018114">
    <property type="entry name" value="TRYPSIN_HIS"/>
</dbReference>
<comment type="subcellular location">
    <subcellularLocation>
        <location evidence="1">Secreted</location>
        <location evidence="1">Extracellular space</location>
    </subcellularLocation>
</comment>
<evidence type="ECO:0000256" key="11">
    <source>
        <dbReference type="SAM" id="SignalP"/>
    </source>
</evidence>
<evidence type="ECO:0000256" key="1">
    <source>
        <dbReference type="ARBA" id="ARBA00004239"/>
    </source>
</evidence>
<dbReference type="InterPro" id="IPR001314">
    <property type="entry name" value="Peptidase_S1A"/>
</dbReference>
<dbReference type="Gene3D" id="2.40.10.10">
    <property type="entry name" value="Trypsin-like serine proteases"/>
    <property type="match status" value="2"/>
</dbReference>
<keyword evidence="10" id="KW-1205">Fibrinolytic toxin</keyword>
<dbReference type="Pfam" id="PF00089">
    <property type="entry name" value="Trypsin"/>
    <property type="match status" value="1"/>
</dbReference>
<keyword evidence="7" id="KW-1015">Disulfide bond</keyword>
<dbReference type="SMART" id="SM00020">
    <property type="entry name" value="Tryp_SPc"/>
    <property type="match status" value="1"/>
</dbReference>
<accession>A0A8S4S8I8</accession>
<keyword evidence="11" id="KW-0732">Signal</keyword>
<dbReference type="GO" id="GO:0006508">
    <property type="term" value="P:proteolysis"/>
    <property type="evidence" value="ECO:0007669"/>
    <property type="project" value="UniProtKB-KW"/>
</dbReference>
<dbReference type="AlphaFoldDB" id="A0A8S4S8I8"/>
<dbReference type="GO" id="GO:0004252">
    <property type="term" value="F:serine-type endopeptidase activity"/>
    <property type="evidence" value="ECO:0007669"/>
    <property type="project" value="InterPro"/>
</dbReference>
<feature type="signal peptide" evidence="11">
    <location>
        <begin position="1"/>
        <end position="16"/>
    </location>
</feature>
<name>A0A8S4S8I8_9NEOP</name>
<protein>
    <submittedName>
        <fullName evidence="13">Jg12238 protein</fullName>
    </submittedName>
</protein>
<evidence type="ECO:0000256" key="5">
    <source>
        <dbReference type="ARBA" id="ARBA00022801"/>
    </source>
</evidence>
<keyword evidence="6" id="KW-0720">Serine protease</keyword>
<evidence type="ECO:0000256" key="9">
    <source>
        <dbReference type="ARBA" id="ARBA00055534"/>
    </source>
</evidence>
<evidence type="ECO:0000256" key="6">
    <source>
        <dbReference type="ARBA" id="ARBA00022825"/>
    </source>
</evidence>
<feature type="domain" description="Peptidase S1" evidence="12">
    <location>
        <begin position="50"/>
        <end position="279"/>
    </location>
</feature>
<keyword evidence="8" id="KW-1199">Hemostasis impairing toxin</keyword>
<comment type="caution">
    <text evidence="13">The sequence shown here is derived from an EMBL/GenBank/DDBJ whole genome shotgun (WGS) entry which is preliminary data.</text>
</comment>
<dbReference type="InterPro" id="IPR001254">
    <property type="entry name" value="Trypsin_dom"/>
</dbReference>
<dbReference type="OrthoDB" id="5565075at2759"/>
<dbReference type="SUPFAM" id="SSF50494">
    <property type="entry name" value="Trypsin-like serine proteases"/>
    <property type="match status" value="1"/>
</dbReference>
<evidence type="ECO:0000256" key="2">
    <source>
        <dbReference type="ARBA" id="ARBA00007664"/>
    </source>
</evidence>
<keyword evidence="4" id="KW-0645">Protease</keyword>